<dbReference type="InterPro" id="IPR015987">
    <property type="entry name" value="UCP022704"/>
</dbReference>
<dbReference type="PANTHER" id="PTHR35332">
    <property type="entry name" value="REGULATION OF ENOLASE PROTEIN 1"/>
    <property type="match status" value="1"/>
</dbReference>
<dbReference type="Proteomes" id="UP000196655">
    <property type="component" value="Unassembled WGS sequence"/>
</dbReference>
<proteinExistence type="predicted"/>
<dbReference type="STRING" id="1122125.GCA_000423185_04969"/>
<dbReference type="SUPFAM" id="SSF49899">
    <property type="entry name" value="Concanavalin A-like lectins/glucanases"/>
    <property type="match status" value="1"/>
</dbReference>
<comment type="caution">
    <text evidence="1">The sequence shown here is derived from an EMBL/GenBank/DDBJ whole genome shotgun (WGS) entry which is preliminary data.</text>
</comment>
<dbReference type="Pfam" id="PF07081">
    <property type="entry name" value="DUF1349"/>
    <property type="match status" value="1"/>
</dbReference>
<dbReference type="RefSeq" id="WP_088152977.1">
    <property type="nucleotide sequence ID" value="NZ_NHON01000042.1"/>
</dbReference>
<dbReference type="Gene3D" id="2.60.120.200">
    <property type="match status" value="1"/>
</dbReference>
<evidence type="ECO:0000313" key="1">
    <source>
        <dbReference type="EMBL" id="OWJ65173.1"/>
    </source>
</evidence>
<dbReference type="PANTHER" id="PTHR35332:SF2">
    <property type="entry name" value="REGULATION OF ENOLASE PROTEIN 1"/>
    <property type="match status" value="1"/>
</dbReference>
<gene>
    <name evidence="1" type="ORF">BWR60_21040</name>
</gene>
<evidence type="ECO:0000313" key="2">
    <source>
        <dbReference type="Proteomes" id="UP000196655"/>
    </source>
</evidence>
<dbReference type="InterPro" id="IPR009784">
    <property type="entry name" value="DUF1349"/>
</dbReference>
<dbReference type="PIRSF" id="PIRSF022704">
    <property type="entry name" value="UCP022704"/>
    <property type="match status" value="1"/>
</dbReference>
<reference evidence="2" key="1">
    <citation type="submission" date="2017-05" db="EMBL/GenBank/DDBJ databases">
        <authorList>
            <person name="Macchi M."/>
            <person name="Festa S."/>
            <person name="Coppotelli B.M."/>
            <person name="Morelli I.S."/>
        </authorList>
    </citation>
    <scope>NUCLEOTIDE SEQUENCE [LARGE SCALE GENOMIC DNA]</scope>
    <source>
        <strain evidence="2">I</strain>
    </source>
</reference>
<dbReference type="InterPro" id="IPR013320">
    <property type="entry name" value="ConA-like_dom_sf"/>
</dbReference>
<sequence length="201" mass="22015">MDILNESFLSPALDPRLAWTNPPPDWSIGPEGLRLRTAAGTDFWQGTHYGFRVDNGHVLALPVDGDFVMETVLRGSPLHQYDQAGLIIRLSPESWIKTSVEFETAAHSRLGAVVTNAGWSDWSTQDVPTRPGGAIGFRIRRTGADYIVEAAPEGDDRWVQLRIARLHADDGAGPVLAGLYACSPKAAGYEARFAHLRITRP</sequence>
<protein>
    <recommendedName>
        <fullName evidence="3">Regulation of enolase 1</fullName>
    </recommendedName>
</protein>
<keyword evidence="2" id="KW-1185">Reference proteome</keyword>
<dbReference type="OrthoDB" id="9814707at2"/>
<accession>A0A211ZIU5</accession>
<dbReference type="AlphaFoldDB" id="A0A211ZIU5"/>
<name>A0A211ZIU5_9PROT</name>
<dbReference type="EMBL" id="NHON01000042">
    <property type="protein sequence ID" value="OWJ65173.1"/>
    <property type="molecule type" value="Genomic_DNA"/>
</dbReference>
<evidence type="ECO:0008006" key="3">
    <source>
        <dbReference type="Google" id="ProtNLM"/>
    </source>
</evidence>
<organism evidence="1 2">
    <name type="scientific">Inquilinus limosus</name>
    <dbReference type="NCBI Taxonomy" id="171674"/>
    <lineage>
        <taxon>Bacteria</taxon>
        <taxon>Pseudomonadati</taxon>
        <taxon>Pseudomonadota</taxon>
        <taxon>Alphaproteobacteria</taxon>
        <taxon>Rhodospirillales</taxon>
        <taxon>Rhodospirillaceae</taxon>
        <taxon>Inquilinus</taxon>
    </lineage>
</organism>